<sequence>MNVALQIPNLEPPKQSDRTVSTWSEICISHPWKDNRNGNKLFPVALKTQSKNTKMKISADLNLSSPHTFTPSAHTKLPSKPPRPQPLTSAQLKEKRKNPAINIDFFTNLTKKILNDFYPKYCPNCPDTLLTKEISTQPELIRCVQCRYLTSRLSYTPLHHMKLPLWMFSYVFYESMIQHPKVLTSTEISKRLRVSYKGAAMLKKRLQCLASQQLPKYKQLTFDALDREFKDFSLPPDEDTDITKCMENHSYVCADTVVLYSASQRANQGRKRYRHSGSTASIYLSDKLGGKQIGILTHTIAIKSGPVFFNSVPNQKMNTLGPIIQDHLPLRTPLMTDEGYPWLWGIYKNHRSVNHSARSKDIRYQWARNRFSKLGCHNQVAEGNHRLLKSAFSSYCYIRPENSTRYLNEFSFLKNAHVFGLDVICENTDVLTGEVDDGGVRWGSFRAGTEGLKSPTVGIGAKGYDLRKNDLSSKNWFNYLIKEFEYFPETESSKDNVVSQSGFSLLNSPASLKDVNSLLLKKMKAHNTFWTDQNRTPIERKKELKHQKTASKIWNLISDGKENGSYYSVSEVCTLLNIHKISATLILRKWLQLKLIEKRRINQASYNRSIDFGIKKKAKEFPFLLYTNFKDKKSNELLERLK</sequence>
<evidence type="ECO:0000313" key="3">
    <source>
        <dbReference type="EMBL" id="EMN20884.1"/>
    </source>
</evidence>
<dbReference type="Proteomes" id="UP000012106">
    <property type="component" value="Unassembled WGS sequence"/>
</dbReference>
<organism evidence="3 4">
    <name type="scientific">Leptospira santarosai serovar Arenal str. MAVJ 401</name>
    <dbReference type="NCBI Taxonomy" id="1049976"/>
    <lineage>
        <taxon>Bacteria</taxon>
        <taxon>Pseudomonadati</taxon>
        <taxon>Spirochaetota</taxon>
        <taxon>Spirochaetia</taxon>
        <taxon>Leptospirales</taxon>
        <taxon>Leptospiraceae</taxon>
        <taxon>Leptospira</taxon>
    </lineage>
</organism>
<feature type="compositionally biased region" description="Polar residues" evidence="1">
    <location>
        <begin position="61"/>
        <end position="73"/>
    </location>
</feature>
<proteinExistence type="predicted"/>
<dbReference type="RefSeq" id="WP_004472393.1">
    <property type="nucleotide sequence ID" value="NZ_AHMU02000065.1"/>
</dbReference>
<dbReference type="InterPro" id="IPR024445">
    <property type="entry name" value="Tnp_ISXO2-like"/>
</dbReference>
<comment type="caution">
    <text evidence="3">The sequence shown here is derived from an EMBL/GenBank/DDBJ whole genome shotgun (WGS) entry which is preliminary data.</text>
</comment>
<name>M6JG06_9LEPT</name>
<reference evidence="3 4" key="1">
    <citation type="submission" date="2013-01" db="EMBL/GenBank/DDBJ databases">
        <authorList>
            <person name="Harkins D.M."/>
            <person name="Durkin A.S."/>
            <person name="Brinkac L.M."/>
            <person name="Haft D.H."/>
            <person name="Selengut J.D."/>
            <person name="Sanka R."/>
            <person name="DePew J."/>
            <person name="Purushe J."/>
            <person name="Hartskeerl R.A."/>
            <person name="Ahmed A."/>
            <person name="van der Linden H."/>
            <person name="Goris M.G.A."/>
            <person name="Vinetz J.M."/>
            <person name="Sutton G.G."/>
            <person name="Nierman W.C."/>
            <person name="Fouts D.E."/>
        </authorList>
    </citation>
    <scope>NUCLEOTIDE SEQUENCE [LARGE SCALE GENOMIC DNA]</scope>
    <source>
        <strain evidence="3 4">MAVJ 401</strain>
    </source>
</reference>
<gene>
    <name evidence="3" type="ORF">LEP1GSC063_2845</name>
</gene>
<evidence type="ECO:0000259" key="2">
    <source>
        <dbReference type="SMART" id="SM01126"/>
    </source>
</evidence>
<evidence type="ECO:0000313" key="4">
    <source>
        <dbReference type="Proteomes" id="UP000012106"/>
    </source>
</evidence>
<feature type="region of interest" description="Disordered" evidence="1">
    <location>
        <begin position="61"/>
        <end position="93"/>
    </location>
</feature>
<evidence type="ECO:0000256" key="1">
    <source>
        <dbReference type="SAM" id="MobiDB-lite"/>
    </source>
</evidence>
<dbReference type="AlphaFoldDB" id="M6JG06"/>
<dbReference type="EMBL" id="AHMU02000065">
    <property type="protein sequence ID" value="EMN20884.1"/>
    <property type="molecule type" value="Genomic_DNA"/>
</dbReference>
<accession>M6JG06</accession>
<dbReference type="SMART" id="SM01126">
    <property type="entry name" value="DDE_Tnp_IS1595"/>
    <property type="match status" value="1"/>
</dbReference>
<protein>
    <submittedName>
        <fullName evidence="3">ISXO2-like transposase domain protein</fullName>
    </submittedName>
</protein>
<feature type="domain" description="ISXO2-like transposase" evidence="2">
    <location>
        <begin position="265"/>
        <end position="415"/>
    </location>
</feature>